<evidence type="ECO:0000313" key="2">
    <source>
        <dbReference type="EMBL" id="SFF32891.1"/>
    </source>
</evidence>
<dbReference type="InterPro" id="IPR023346">
    <property type="entry name" value="Lysozyme-like_dom_sf"/>
</dbReference>
<gene>
    <name evidence="2" type="ORF">SAMN04489711_1322</name>
</gene>
<dbReference type="Pfam" id="PF01464">
    <property type="entry name" value="SLT"/>
    <property type="match status" value="1"/>
</dbReference>
<dbReference type="AlphaFoldDB" id="A0A1I2HX14"/>
<evidence type="ECO:0000313" key="3">
    <source>
        <dbReference type="Proteomes" id="UP000199119"/>
    </source>
</evidence>
<protein>
    <submittedName>
        <fullName evidence="2">Transglycosylase SLT domain-containing protein</fullName>
    </submittedName>
</protein>
<dbReference type="CDD" id="cd13400">
    <property type="entry name" value="LT_IagB-like"/>
    <property type="match status" value="1"/>
</dbReference>
<feature type="domain" description="Transglycosylase SLT" evidence="1">
    <location>
        <begin position="14"/>
        <end position="106"/>
    </location>
</feature>
<accession>A0A1I2HX14</accession>
<dbReference type="Gene3D" id="1.10.530.10">
    <property type="match status" value="1"/>
</dbReference>
<organism evidence="2 3">
    <name type="scientific">Paracidovorax wautersii</name>
    <dbReference type="NCBI Taxonomy" id="1177982"/>
    <lineage>
        <taxon>Bacteria</taxon>
        <taxon>Pseudomonadati</taxon>
        <taxon>Pseudomonadota</taxon>
        <taxon>Betaproteobacteria</taxon>
        <taxon>Burkholderiales</taxon>
        <taxon>Comamonadaceae</taxon>
        <taxon>Paracidovorax</taxon>
    </lineage>
</organism>
<sequence length="146" mass="16037">MVTQNALSADADQCIAAAAQYHRVNAEVLRSILNIESGFKPGTVSKNTDQSIDVGMGGTNSIHFPELAKFGITPQHLLAPCNSIFTTAWLLGRAVRRHGESWYGYAAFHSTTPYFNSRYQILIHNDLVRRGRKNGTLISVPPLKAP</sequence>
<evidence type="ECO:0000259" key="1">
    <source>
        <dbReference type="Pfam" id="PF01464"/>
    </source>
</evidence>
<keyword evidence="3" id="KW-1185">Reference proteome</keyword>
<dbReference type="STRING" id="1177982.SAMN04489711_1322"/>
<dbReference type="InterPro" id="IPR008258">
    <property type="entry name" value="Transglycosylase_SLT_dom_1"/>
</dbReference>
<name>A0A1I2HX14_9BURK</name>
<dbReference type="Proteomes" id="UP000199119">
    <property type="component" value="Unassembled WGS sequence"/>
</dbReference>
<dbReference type="EMBL" id="FONX01000032">
    <property type="protein sequence ID" value="SFF32891.1"/>
    <property type="molecule type" value="Genomic_DNA"/>
</dbReference>
<proteinExistence type="predicted"/>
<dbReference type="SUPFAM" id="SSF53955">
    <property type="entry name" value="Lysozyme-like"/>
    <property type="match status" value="1"/>
</dbReference>
<reference evidence="3" key="1">
    <citation type="submission" date="2016-10" db="EMBL/GenBank/DDBJ databases">
        <authorList>
            <person name="Varghese N."/>
            <person name="Submissions S."/>
        </authorList>
    </citation>
    <scope>NUCLEOTIDE SEQUENCE [LARGE SCALE GENOMIC DNA]</scope>
    <source>
        <strain evidence="3">DSM 27981</strain>
    </source>
</reference>